<proteinExistence type="predicted"/>
<gene>
    <name evidence="2" type="ORF">RIB2604_03303450</name>
</gene>
<dbReference type="EMBL" id="BCWF01000032">
    <property type="protein sequence ID" value="GAT30367.1"/>
    <property type="molecule type" value="Genomic_DNA"/>
</dbReference>
<accession>A0A146FYG9</accession>
<organism evidence="2 3">
    <name type="scientific">Aspergillus kawachii</name>
    <name type="common">White koji mold</name>
    <name type="synonym">Aspergillus awamori var. kawachi</name>
    <dbReference type="NCBI Taxonomy" id="1069201"/>
    <lineage>
        <taxon>Eukaryota</taxon>
        <taxon>Fungi</taxon>
        <taxon>Dikarya</taxon>
        <taxon>Ascomycota</taxon>
        <taxon>Pezizomycotina</taxon>
        <taxon>Eurotiomycetes</taxon>
        <taxon>Eurotiomycetidae</taxon>
        <taxon>Eurotiales</taxon>
        <taxon>Aspergillaceae</taxon>
        <taxon>Aspergillus</taxon>
        <taxon>Aspergillus subgen. Circumdati</taxon>
    </lineage>
</organism>
<reference evidence="2 3" key="1">
    <citation type="journal article" date="2016" name="DNA Res.">
        <title>Genome sequence of Aspergillus luchuensis NBRC 4314.</title>
        <authorList>
            <person name="Yamada O."/>
            <person name="Machida M."/>
            <person name="Hosoyama A."/>
            <person name="Goto M."/>
            <person name="Takahashi T."/>
            <person name="Futagami T."/>
            <person name="Yamagata Y."/>
            <person name="Takeuchi M."/>
            <person name="Kobayashi T."/>
            <person name="Koike H."/>
            <person name="Abe K."/>
            <person name="Asai K."/>
            <person name="Arita M."/>
            <person name="Fujita N."/>
            <person name="Fukuda K."/>
            <person name="Higa K."/>
            <person name="Horikawa H."/>
            <person name="Ishikawa T."/>
            <person name="Jinno K."/>
            <person name="Kato Y."/>
            <person name="Kirimura K."/>
            <person name="Mizutani O."/>
            <person name="Nakasone K."/>
            <person name="Sano M."/>
            <person name="Shiraishi Y."/>
            <person name="Tsukahara M."/>
            <person name="Gomi K."/>
        </authorList>
    </citation>
    <scope>NUCLEOTIDE SEQUENCE [LARGE SCALE GENOMIC DNA]</scope>
    <source>
        <strain evidence="2 3">RIB 2604</strain>
    </source>
</reference>
<dbReference type="AlphaFoldDB" id="A0A146FYG9"/>
<evidence type="ECO:0000313" key="3">
    <source>
        <dbReference type="Proteomes" id="UP000075230"/>
    </source>
</evidence>
<name>A0A146FYG9_ASPKA</name>
<evidence type="ECO:0000256" key="1">
    <source>
        <dbReference type="SAM" id="MobiDB-lite"/>
    </source>
</evidence>
<feature type="region of interest" description="Disordered" evidence="1">
    <location>
        <begin position="1"/>
        <end position="43"/>
    </location>
</feature>
<evidence type="ECO:0000313" key="2">
    <source>
        <dbReference type="EMBL" id="GAT30367.1"/>
    </source>
</evidence>
<sequence>MTEQKDQGGGGQTGMIAAPPAQQQIMGERWRLGQKQQTQAPPG</sequence>
<dbReference type="Proteomes" id="UP000075230">
    <property type="component" value="Unassembled WGS sequence"/>
</dbReference>
<comment type="caution">
    <text evidence="2">The sequence shown here is derived from an EMBL/GenBank/DDBJ whole genome shotgun (WGS) entry which is preliminary data.</text>
</comment>
<protein>
    <submittedName>
        <fullName evidence="2">Cytoplasm protein</fullName>
    </submittedName>
</protein>
<feature type="compositionally biased region" description="Polar residues" evidence="1">
    <location>
        <begin position="34"/>
        <end position="43"/>
    </location>
</feature>
<reference evidence="3" key="2">
    <citation type="submission" date="2016-02" db="EMBL/GenBank/DDBJ databases">
        <title>Genome sequencing of Aspergillus luchuensis NBRC 4314.</title>
        <authorList>
            <person name="Yamada O."/>
        </authorList>
    </citation>
    <scope>NUCLEOTIDE SEQUENCE [LARGE SCALE GENOMIC DNA]</scope>
    <source>
        <strain evidence="3">RIB 2604</strain>
    </source>
</reference>